<evidence type="ECO:0000256" key="3">
    <source>
        <dbReference type="ARBA" id="ARBA00022777"/>
    </source>
</evidence>
<dbReference type="GO" id="GO:0004694">
    <property type="term" value="F:eukaryotic translation initiation factor 2alpha kinase activity"/>
    <property type="evidence" value="ECO:0007669"/>
    <property type="project" value="TreeGrafter"/>
</dbReference>
<dbReference type="GO" id="GO:0005634">
    <property type="term" value="C:nucleus"/>
    <property type="evidence" value="ECO:0007669"/>
    <property type="project" value="TreeGrafter"/>
</dbReference>
<evidence type="ECO:0000259" key="7">
    <source>
        <dbReference type="PROSITE" id="PS50011"/>
    </source>
</evidence>
<dbReference type="InterPro" id="IPR017441">
    <property type="entry name" value="Protein_kinase_ATP_BS"/>
</dbReference>
<evidence type="ECO:0000313" key="8">
    <source>
        <dbReference type="EMBL" id="CAD5117750.1"/>
    </source>
</evidence>
<dbReference type="SUPFAM" id="SSF56112">
    <property type="entry name" value="Protein kinase-like (PK-like)"/>
    <property type="match status" value="1"/>
</dbReference>
<dbReference type="InterPro" id="IPR011009">
    <property type="entry name" value="Kinase-like_dom_sf"/>
</dbReference>
<dbReference type="CDD" id="cd13996">
    <property type="entry name" value="STKc_EIF2AK"/>
    <property type="match status" value="1"/>
</dbReference>
<dbReference type="Pfam" id="PF00069">
    <property type="entry name" value="Pkinase"/>
    <property type="match status" value="2"/>
</dbReference>
<keyword evidence="1" id="KW-0808">Transferase</keyword>
<keyword evidence="2 5" id="KW-0547">Nucleotide-binding</keyword>
<accession>A0A7I8VND6</accession>
<feature type="domain" description="Protein kinase" evidence="7">
    <location>
        <begin position="140"/>
        <end position="474"/>
    </location>
</feature>
<dbReference type="Gene3D" id="3.30.200.20">
    <property type="entry name" value="Phosphorylase Kinase, domain 1"/>
    <property type="match status" value="1"/>
</dbReference>
<dbReference type="GO" id="GO:0005737">
    <property type="term" value="C:cytoplasm"/>
    <property type="evidence" value="ECO:0007669"/>
    <property type="project" value="TreeGrafter"/>
</dbReference>
<evidence type="ECO:0000256" key="1">
    <source>
        <dbReference type="ARBA" id="ARBA00022679"/>
    </source>
</evidence>
<proteinExistence type="predicted"/>
<dbReference type="Gene3D" id="1.10.510.10">
    <property type="entry name" value="Transferase(Phosphotransferase) domain 1"/>
    <property type="match status" value="1"/>
</dbReference>
<dbReference type="EMBL" id="CAJFCJ010000007">
    <property type="protein sequence ID" value="CAD5117750.1"/>
    <property type="molecule type" value="Genomic_DNA"/>
</dbReference>
<dbReference type="InterPro" id="IPR000719">
    <property type="entry name" value="Prot_kinase_dom"/>
</dbReference>
<feature type="coiled-coil region" evidence="6">
    <location>
        <begin position="481"/>
        <end position="508"/>
    </location>
</feature>
<keyword evidence="4 5" id="KW-0067">ATP-binding</keyword>
<evidence type="ECO:0000256" key="2">
    <source>
        <dbReference type="ARBA" id="ARBA00022741"/>
    </source>
</evidence>
<evidence type="ECO:0000256" key="5">
    <source>
        <dbReference type="PROSITE-ProRule" id="PRU10141"/>
    </source>
</evidence>
<evidence type="ECO:0000313" key="9">
    <source>
        <dbReference type="Proteomes" id="UP000549394"/>
    </source>
</evidence>
<feature type="binding site" evidence="5">
    <location>
        <position position="169"/>
    </location>
    <ligand>
        <name>ATP</name>
        <dbReference type="ChEBI" id="CHEBI:30616"/>
    </ligand>
</feature>
<sequence length="517" mass="59404">MNSEDILSKFQLKPIRVNKFEGDDGDLISNSLILTPSSQYLELLVNKFTSDKNFGQSVLKWLKEEFRHPKNRSSAIERLKDEFDAALQSIVCKAVIKLSENFDDSVQKNLHNLPTQSPPKIFTSIDVTELSESDRFHKEFTEREKIGKGGYGAVYKACHRLDKKSYAIKCIPLNSNYHNSAAQALREVKQLASLQHPNIVRYHTAWLECDAVKPPNYSRQLSIPSNSSDSDEENISESLVIEFNSSKNSLDDKEKNQLEPYYSPHQSINFIFRVKLCIQMELCETTLERWLQKRNELNNFSIVNGEKEINIIRQVLLALSYIHEKGIMHRDVNPKNIFLKDISNDILVQLGDFGLARELSDEDCDCTMSSFTTSGYTDGVGTKSYAAPEQFARREYDNKVDMYSVGLILIELFYVIKTGMERDYIFREAKREEVSLPNELYTNFPVIARYVKKLLNLDPKARPTADQILSCEYFSKTTININNLMETIDNQQKLIDQLRSQLLNVKSNCKCGISFNI</sequence>
<protein>
    <submittedName>
        <fullName evidence="8">DgyrCDS6497</fullName>
    </submittedName>
</protein>
<dbReference type="InterPro" id="IPR050339">
    <property type="entry name" value="CC_SR_Kinase"/>
</dbReference>
<name>A0A7I8VND6_9ANNE</name>
<dbReference type="GO" id="GO:0005524">
    <property type="term" value="F:ATP binding"/>
    <property type="evidence" value="ECO:0007669"/>
    <property type="project" value="UniProtKB-UniRule"/>
</dbReference>
<dbReference type="PROSITE" id="PS00107">
    <property type="entry name" value="PROTEIN_KINASE_ATP"/>
    <property type="match status" value="1"/>
</dbReference>
<keyword evidence="3" id="KW-0418">Kinase</keyword>
<dbReference type="PANTHER" id="PTHR11042">
    <property type="entry name" value="EUKARYOTIC TRANSLATION INITIATION FACTOR 2-ALPHA KINASE EIF2-ALPHA KINASE -RELATED"/>
    <property type="match status" value="1"/>
</dbReference>
<organism evidence="8 9">
    <name type="scientific">Dimorphilus gyrociliatus</name>
    <dbReference type="NCBI Taxonomy" id="2664684"/>
    <lineage>
        <taxon>Eukaryota</taxon>
        <taxon>Metazoa</taxon>
        <taxon>Spiralia</taxon>
        <taxon>Lophotrochozoa</taxon>
        <taxon>Annelida</taxon>
        <taxon>Polychaeta</taxon>
        <taxon>Polychaeta incertae sedis</taxon>
        <taxon>Dinophilidae</taxon>
        <taxon>Dimorphilus</taxon>
    </lineage>
</organism>
<reference evidence="8 9" key="1">
    <citation type="submission" date="2020-08" db="EMBL/GenBank/DDBJ databases">
        <authorList>
            <person name="Hejnol A."/>
        </authorList>
    </citation>
    <scope>NUCLEOTIDE SEQUENCE [LARGE SCALE GENOMIC DNA]</scope>
</reference>
<gene>
    <name evidence="8" type="ORF">DGYR_LOCUS6249</name>
</gene>
<evidence type="ECO:0000256" key="6">
    <source>
        <dbReference type="SAM" id="Coils"/>
    </source>
</evidence>
<keyword evidence="9" id="KW-1185">Reference proteome</keyword>
<evidence type="ECO:0000256" key="4">
    <source>
        <dbReference type="ARBA" id="ARBA00022840"/>
    </source>
</evidence>
<keyword evidence="6" id="KW-0175">Coiled coil</keyword>
<comment type="caution">
    <text evidence="8">The sequence shown here is derived from an EMBL/GenBank/DDBJ whole genome shotgun (WGS) entry which is preliminary data.</text>
</comment>
<dbReference type="PROSITE" id="PS50011">
    <property type="entry name" value="PROTEIN_KINASE_DOM"/>
    <property type="match status" value="1"/>
</dbReference>
<dbReference type="Proteomes" id="UP000549394">
    <property type="component" value="Unassembled WGS sequence"/>
</dbReference>
<dbReference type="OrthoDB" id="1405469at2759"/>
<dbReference type="PANTHER" id="PTHR11042:SF187">
    <property type="entry name" value="EUKARYOTIC TRANSLATION INITIATION FACTOR 2-ALPHA KINASE 2"/>
    <property type="match status" value="1"/>
</dbReference>
<dbReference type="AlphaFoldDB" id="A0A7I8VND6"/>